<feature type="transmembrane region" description="Helical" evidence="9">
    <location>
        <begin position="78"/>
        <end position="100"/>
    </location>
</feature>
<comment type="subcellular location">
    <subcellularLocation>
        <location evidence="1">Cell membrane</location>
        <topology evidence="1">Multi-pass membrane protein</topology>
    </subcellularLocation>
</comment>
<dbReference type="CDD" id="cd06173">
    <property type="entry name" value="MFS_MefA_like"/>
    <property type="match status" value="1"/>
</dbReference>
<feature type="transmembrane region" description="Helical" evidence="9">
    <location>
        <begin position="106"/>
        <end position="126"/>
    </location>
</feature>
<evidence type="ECO:0000256" key="5">
    <source>
        <dbReference type="ARBA" id="ARBA00022989"/>
    </source>
</evidence>
<dbReference type="InterPro" id="IPR020846">
    <property type="entry name" value="MFS_dom"/>
</dbReference>
<accession>A0ABX9K4E1</accession>
<feature type="transmembrane region" description="Helical" evidence="9">
    <location>
        <begin position="226"/>
        <end position="253"/>
    </location>
</feature>
<dbReference type="SUPFAM" id="SSF103473">
    <property type="entry name" value="MFS general substrate transporter"/>
    <property type="match status" value="1"/>
</dbReference>
<dbReference type="PANTHER" id="PTHR23513:SF9">
    <property type="entry name" value="ENTEROBACTIN EXPORTER ENTS"/>
    <property type="match status" value="1"/>
</dbReference>
<feature type="transmembrane region" description="Helical" evidence="9">
    <location>
        <begin position="46"/>
        <end position="71"/>
    </location>
</feature>
<keyword evidence="2" id="KW-0813">Transport</keyword>
<dbReference type="Proteomes" id="UP000256345">
    <property type="component" value="Unassembled WGS sequence"/>
</dbReference>
<evidence type="ECO:0000256" key="8">
    <source>
        <dbReference type="ARBA" id="ARBA00040914"/>
    </source>
</evidence>
<reference evidence="11 12" key="1">
    <citation type="submission" date="2018-08" db="EMBL/GenBank/DDBJ databases">
        <title>Genomic Encyclopedia of Archaeal and Bacterial Type Strains, Phase II (KMG-II): from individual species to whole genera.</title>
        <authorList>
            <person name="Goeker M."/>
        </authorList>
    </citation>
    <scope>NUCLEOTIDE SEQUENCE [LARGE SCALE GENOMIC DNA]</scope>
    <source>
        <strain evidence="11 12">DSM 2261</strain>
    </source>
</reference>
<comment type="similarity">
    <text evidence="7">Belongs to the major facilitator superfamily. Drug:H(+) antiporter-3 (DHA3) (TC 2.A.1.21) family.</text>
</comment>
<dbReference type="PROSITE" id="PS50850">
    <property type="entry name" value="MFS"/>
    <property type="match status" value="1"/>
</dbReference>
<sequence>MSERTPKLSGMASFTVVWLGQVISVLATQMTAFGVTLWVYERTGSATALGLTQSCYMAPLLLLSPLAGVLVDRYDRKWLMVASDLGAGLGTVAMLVLQSLGWLETWHLYVVNAVMGAFQSLQWPAWSAAVSTMVPKEQHGRANGMMSLVEAGPGVLAPLLAGALLPLIHLRGVLVLDVLTFLVAVGTLLWVHVPAPRATAEGQKARGSMLAESLYGFRYMAARPALLGLQLVVFAGNMMVGMGFTVLAPLLLLRTGNDGLVFGTVQSLGALGGVVGGVLMSVWGGPRRRVHGVLMSWIVAGLFGLVLVGLGRSLPVWGTAMFVVGLVAAVSSTCNQTLWQALVAPDIQGRVFTARRLVAWLAVPMAPLVAGPLADHVLEPGMREGGSLTGLFGAWVGTGPGAGMALLCVLSGLLMALVSVGGYLWPAVREVEGPRAEQQPVSLSGQV</sequence>
<name>A0ABX9K4E1_9BACT</name>
<dbReference type="InterPro" id="IPR036259">
    <property type="entry name" value="MFS_trans_sf"/>
</dbReference>
<evidence type="ECO:0000256" key="1">
    <source>
        <dbReference type="ARBA" id="ARBA00004651"/>
    </source>
</evidence>
<feature type="transmembrane region" description="Helical" evidence="9">
    <location>
        <begin position="12"/>
        <end position="40"/>
    </location>
</feature>
<evidence type="ECO:0000256" key="4">
    <source>
        <dbReference type="ARBA" id="ARBA00022692"/>
    </source>
</evidence>
<evidence type="ECO:0000256" key="7">
    <source>
        <dbReference type="ARBA" id="ARBA00038075"/>
    </source>
</evidence>
<feature type="domain" description="Major facilitator superfamily (MFS) profile" evidence="10">
    <location>
        <begin position="13"/>
        <end position="429"/>
    </location>
</feature>
<dbReference type="InterPro" id="IPR011701">
    <property type="entry name" value="MFS"/>
</dbReference>
<evidence type="ECO:0000256" key="6">
    <source>
        <dbReference type="ARBA" id="ARBA00023136"/>
    </source>
</evidence>
<gene>
    <name evidence="11" type="ORF">ATI61_104329</name>
</gene>
<evidence type="ECO:0000256" key="3">
    <source>
        <dbReference type="ARBA" id="ARBA00022475"/>
    </source>
</evidence>
<feature type="transmembrane region" description="Helical" evidence="9">
    <location>
        <begin position="147"/>
        <end position="168"/>
    </location>
</feature>
<evidence type="ECO:0000259" key="10">
    <source>
        <dbReference type="PROSITE" id="PS50850"/>
    </source>
</evidence>
<feature type="transmembrane region" description="Helical" evidence="9">
    <location>
        <begin position="174"/>
        <end position="193"/>
    </location>
</feature>
<dbReference type="EMBL" id="QUMU01000004">
    <property type="protein sequence ID" value="REG33039.1"/>
    <property type="molecule type" value="Genomic_DNA"/>
</dbReference>
<evidence type="ECO:0000256" key="9">
    <source>
        <dbReference type="SAM" id="Phobius"/>
    </source>
</evidence>
<evidence type="ECO:0000313" key="11">
    <source>
        <dbReference type="EMBL" id="REG33039.1"/>
    </source>
</evidence>
<feature type="transmembrane region" description="Helical" evidence="9">
    <location>
        <begin position="290"/>
        <end position="310"/>
    </location>
</feature>
<dbReference type="RefSeq" id="WP_211276482.1">
    <property type="nucleotide sequence ID" value="NZ_CP011509.1"/>
</dbReference>
<keyword evidence="5 9" id="KW-1133">Transmembrane helix</keyword>
<organism evidence="11 12">
    <name type="scientific">Archangium gephyra</name>
    <dbReference type="NCBI Taxonomy" id="48"/>
    <lineage>
        <taxon>Bacteria</taxon>
        <taxon>Pseudomonadati</taxon>
        <taxon>Myxococcota</taxon>
        <taxon>Myxococcia</taxon>
        <taxon>Myxococcales</taxon>
        <taxon>Cystobacterineae</taxon>
        <taxon>Archangiaceae</taxon>
        <taxon>Archangium</taxon>
    </lineage>
</organism>
<feature type="transmembrane region" description="Helical" evidence="9">
    <location>
        <begin position="316"/>
        <end position="336"/>
    </location>
</feature>
<evidence type="ECO:0000313" key="12">
    <source>
        <dbReference type="Proteomes" id="UP000256345"/>
    </source>
</evidence>
<evidence type="ECO:0000256" key="2">
    <source>
        <dbReference type="ARBA" id="ARBA00022448"/>
    </source>
</evidence>
<protein>
    <recommendedName>
        <fullName evidence="8">Multidrug efflux pump Tap</fullName>
    </recommendedName>
</protein>
<feature type="transmembrane region" description="Helical" evidence="9">
    <location>
        <begin position="259"/>
        <end position="283"/>
    </location>
</feature>
<proteinExistence type="inferred from homology"/>
<keyword evidence="3" id="KW-1003">Cell membrane</keyword>
<keyword evidence="6 9" id="KW-0472">Membrane</keyword>
<feature type="transmembrane region" description="Helical" evidence="9">
    <location>
        <begin position="402"/>
        <end position="425"/>
    </location>
</feature>
<dbReference type="PANTHER" id="PTHR23513">
    <property type="entry name" value="INTEGRAL MEMBRANE EFFLUX PROTEIN-RELATED"/>
    <property type="match status" value="1"/>
</dbReference>
<comment type="caution">
    <text evidence="11">The sequence shown here is derived from an EMBL/GenBank/DDBJ whole genome shotgun (WGS) entry which is preliminary data.</text>
</comment>
<keyword evidence="4 9" id="KW-0812">Transmembrane</keyword>
<feature type="transmembrane region" description="Helical" evidence="9">
    <location>
        <begin position="357"/>
        <end position="374"/>
    </location>
</feature>
<dbReference type="Gene3D" id="1.20.1250.20">
    <property type="entry name" value="MFS general substrate transporter like domains"/>
    <property type="match status" value="1"/>
</dbReference>
<keyword evidence="12" id="KW-1185">Reference proteome</keyword>
<dbReference type="Pfam" id="PF07690">
    <property type="entry name" value="MFS_1"/>
    <property type="match status" value="1"/>
</dbReference>